<dbReference type="EMBL" id="MFFW01000048">
    <property type="protein sequence ID" value="OGF23859.1"/>
    <property type="molecule type" value="Genomic_DNA"/>
</dbReference>
<evidence type="ECO:0000259" key="1">
    <source>
        <dbReference type="Pfam" id="PF04909"/>
    </source>
</evidence>
<protein>
    <recommendedName>
        <fullName evidence="1">Amidohydrolase-related domain-containing protein</fullName>
    </recommendedName>
</protein>
<organism evidence="2 3">
    <name type="scientific">Candidatus Falkowbacteria bacterium RIFCSPLOWO2_02_FULL_45_21</name>
    <dbReference type="NCBI Taxonomy" id="1797989"/>
    <lineage>
        <taxon>Bacteria</taxon>
        <taxon>Candidatus Falkowiibacteriota</taxon>
    </lineage>
</organism>
<dbReference type="GO" id="GO:0016787">
    <property type="term" value="F:hydrolase activity"/>
    <property type="evidence" value="ECO:0007669"/>
    <property type="project" value="InterPro"/>
</dbReference>
<dbReference type="InterPro" id="IPR032466">
    <property type="entry name" value="Metal_Hydrolase"/>
</dbReference>
<accession>A0A1F5SB36</accession>
<reference evidence="2 3" key="1">
    <citation type="journal article" date="2016" name="Nat. Commun.">
        <title>Thousands of microbial genomes shed light on interconnected biogeochemical processes in an aquifer system.</title>
        <authorList>
            <person name="Anantharaman K."/>
            <person name="Brown C.T."/>
            <person name="Hug L.A."/>
            <person name="Sharon I."/>
            <person name="Castelle C.J."/>
            <person name="Probst A.J."/>
            <person name="Thomas B.C."/>
            <person name="Singh A."/>
            <person name="Wilkins M.J."/>
            <person name="Karaoz U."/>
            <person name="Brodie E.L."/>
            <person name="Williams K.H."/>
            <person name="Hubbard S.S."/>
            <person name="Banfield J.F."/>
        </authorList>
    </citation>
    <scope>NUCLEOTIDE SEQUENCE [LARGE SCALE GENOMIC DNA]</scope>
</reference>
<sequence>MENKSMIIDSHLHISYLGEKKKNFFDVKTELLMSMKKHDIGYSIVIPDNVPNPQCADMKILAKIIKDEKQFFSMGTINIFEDLNGQIKELETLVIAKKICAIKLFPGHDSFYPIDERCLPVYDLCVKYDIPVVVHTGANIGDMDCAKYNDPKYLVEIAKKYKKIKIVIAHFFWPRMKYCYKLTKDLKNIY</sequence>
<gene>
    <name evidence="2" type="ORF">A3H66_02410</name>
</gene>
<dbReference type="SUPFAM" id="SSF51556">
    <property type="entry name" value="Metallo-dependent hydrolases"/>
    <property type="match status" value="1"/>
</dbReference>
<dbReference type="InterPro" id="IPR006680">
    <property type="entry name" value="Amidohydro-rel"/>
</dbReference>
<dbReference type="Gene3D" id="3.20.20.140">
    <property type="entry name" value="Metal-dependent hydrolases"/>
    <property type="match status" value="1"/>
</dbReference>
<feature type="domain" description="Amidohydrolase-related" evidence="1">
    <location>
        <begin position="74"/>
        <end position="174"/>
    </location>
</feature>
<comment type="caution">
    <text evidence="2">The sequence shown here is derived from an EMBL/GenBank/DDBJ whole genome shotgun (WGS) entry which is preliminary data.</text>
</comment>
<dbReference type="AlphaFoldDB" id="A0A1F5SB36"/>
<dbReference type="Proteomes" id="UP000178783">
    <property type="component" value="Unassembled WGS sequence"/>
</dbReference>
<name>A0A1F5SB36_9BACT</name>
<dbReference type="STRING" id="1797989.A3H66_02410"/>
<evidence type="ECO:0000313" key="2">
    <source>
        <dbReference type="EMBL" id="OGF23859.1"/>
    </source>
</evidence>
<proteinExistence type="predicted"/>
<evidence type="ECO:0000313" key="3">
    <source>
        <dbReference type="Proteomes" id="UP000178783"/>
    </source>
</evidence>
<dbReference type="Pfam" id="PF04909">
    <property type="entry name" value="Amidohydro_2"/>
    <property type="match status" value="1"/>
</dbReference>